<protein>
    <submittedName>
        <fullName evidence="6">Uncharacterized protein</fullName>
    </submittedName>
</protein>
<dbReference type="AlphaFoldDB" id="A0A0G4FYA1"/>
<feature type="region of interest" description="Disordered" evidence="5">
    <location>
        <begin position="55"/>
        <end position="99"/>
    </location>
</feature>
<dbReference type="PROSITE" id="PS50088">
    <property type="entry name" value="ANK_REPEAT"/>
    <property type="match status" value="2"/>
</dbReference>
<dbReference type="PhylomeDB" id="A0A0G4FYA1"/>
<feature type="coiled-coil region" evidence="4">
    <location>
        <begin position="26"/>
        <end position="53"/>
    </location>
</feature>
<feature type="repeat" description="ANK" evidence="3">
    <location>
        <begin position="265"/>
        <end position="298"/>
    </location>
</feature>
<evidence type="ECO:0000256" key="2">
    <source>
        <dbReference type="ARBA" id="ARBA00023043"/>
    </source>
</evidence>
<evidence type="ECO:0000256" key="1">
    <source>
        <dbReference type="ARBA" id="ARBA00022737"/>
    </source>
</evidence>
<feature type="repeat" description="ANK" evidence="3">
    <location>
        <begin position="355"/>
        <end position="387"/>
    </location>
</feature>
<keyword evidence="1" id="KW-0677">Repeat</keyword>
<evidence type="ECO:0000313" key="6">
    <source>
        <dbReference type="EMBL" id="CEM20416.1"/>
    </source>
</evidence>
<dbReference type="VEuPathDB" id="CryptoDB:Cvel_19374"/>
<dbReference type="InterPro" id="IPR051637">
    <property type="entry name" value="Ank_repeat_dom-contain_49"/>
</dbReference>
<gene>
    <name evidence="6" type="ORF">Cvel_19374</name>
</gene>
<dbReference type="PANTHER" id="PTHR24180">
    <property type="entry name" value="CYCLIN-DEPENDENT KINASE INHIBITOR 2C-RELATED"/>
    <property type="match status" value="1"/>
</dbReference>
<organism evidence="6">
    <name type="scientific">Chromera velia CCMP2878</name>
    <dbReference type="NCBI Taxonomy" id="1169474"/>
    <lineage>
        <taxon>Eukaryota</taxon>
        <taxon>Sar</taxon>
        <taxon>Alveolata</taxon>
        <taxon>Colpodellida</taxon>
        <taxon>Chromeraceae</taxon>
        <taxon>Chromera</taxon>
    </lineage>
</organism>
<dbReference type="Pfam" id="PF00023">
    <property type="entry name" value="Ank"/>
    <property type="match status" value="1"/>
</dbReference>
<name>A0A0G4FYA1_9ALVE</name>
<dbReference type="InterPro" id="IPR036770">
    <property type="entry name" value="Ankyrin_rpt-contain_sf"/>
</dbReference>
<dbReference type="SMART" id="SM00248">
    <property type="entry name" value="ANK"/>
    <property type="match status" value="5"/>
</dbReference>
<evidence type="ECO:0000256" key="4">
    <source>
        <dbReference type="SAM" id="Coils"/>
    </source>
</evidence>
<dbReference type="Gene3D" id="1.25.40.20">
    <property type="entry name" value="Ankyrin repeat-containing domain"/>
    <property type="match status" value="1"/>
</dbReference>
<dbReference type="PANTHER" id="PTHR24180:SF29">
    <property type="entry name" value="E3 UBIQUITIN-PROTEIN LIGASE XBAT35-RELATED"/>
    <property type="match status" value="1"/>
</dbReference>
<keyword evidence="2 3" id="KW-0040">ANK repeat</keyword>
<evidence type="ECO:0000256" key="3">
    <source>
        <dbReference type="PROSITE-ProRule" id="PRU00023"/>
    </source>
</evidence>
<dbReference type="EMBL" id="CDMZ01000734">
    <property type="protein sequence ID" value="CEM20416.1"/>
    <property type="molecule type" value="Genomic_DNA"/>
</dbReference>
<reference evidence="6" key="1">
    <citation type="submission" date="2014-11" db="EMBL/GenBank/DDBJ databases">
        <authorList>
            <person name="Otto D Thomas"/>
            <person name="Naeem Raeece"/>
        </authorList>
    </citation>
    <scope>NUCLEOTIDE SEQUENCE</scope>
</reference>
<dbReference type="Pfam" id="PF13857">
    <property type="entry name" value="Ank_5"/>
    <property type="match status" value="1"/>
</dbReference>
<sequence>MRSIPLARHAILEDLDLLRGSVVDFLTNVDAKKRLLEQLLQEEEEEEKASECRGAIGNCPQKEGDHVSGRAAQPETRVEIRSHASPVSASGNASASHPKKETADFRDFLDAVGAMGQSLKLFQGMMDKLISRHFYFRGENSLGFLLRHDVGQKIRSFRPVCAETLDKALAVLGSGERDWLGDLALLLRCGANLNDLVDTRPLLSRAVMSQRKEGLEMLIRFGADVNRKGSDGSSSLALACHRDEWEIAKILLEAGAHAESGLMGSLRMPLHMAASAGRWGLVKSLLVKGGADLEALNERRDTPLSIAVSQEATRLREGRTESEERNFFKFAQTLLSLGANPNTRIGGDETSDSALNTTVLHKAAGLGLVRFVELLVSSGADRTARDSTQRTPWEIVENAATLDQEVRASVLLLLQ</sequence>
<dbReference type="PROSITE" id="PS50297">
    <property type="entry name" value="ANK_REP_REGION"/>
    <property type="match status" value="1"/>
</dbReference>
<proteinExistence type="predicted"/>
<keyword evidence="4" id="KW-0175">Coiled coil</keyword>
<feature type="compositionally biased region" description="Polar residues" evidence="5">
    <location>
        <begin position="85"/>
        <end position="95"/>
    </location>
</feature>
<dbReference type="InterPro" id="IPR002110">
    <property type="entry name" value="Ankyrin_rpt"/>
</dbReference>
<evidence type="ECO:0000256" key="5">
    <source>
        <dbReference type="SAM" id="MobiDB-lite"/>
    </source>
</evidence>
<dbReference type="SUPFAM" id="SSF48403">
    <property type="entry name" value="Ankyrin repeat"/>
    <property type="match status" value="1"/>
</dbReference>
<accession>A0A0G4FYA1</accession>